<comment type="similarity">
    <text evidence="10">Belongs to the tRNA nucleotidyltransferase/poly(A) polymerase family. Archaeal CCA-adding enzyme subfamily.</text>
</comment>
<feature type="binding site" evidence="10">
    <location>
        <position position="61"/>
    </location>
    <ligand>
        <name>Mg(2+)</name>
        <dbReference type="ChEBI" id="CHEBI:18420"/>
    </ligand>
</feature>
<dbReference type="GO" id="GO:0005524">
    <property type="term" value="F:ATP binding"/>
    <property type="evidence" value="ECO:0007669"/>
    <property type="project" value="UniProtKB-UniRule"/>
</dbReference>
<feature type="binding site" evidence="10">
    <location>
        <position position="149"/>
    </location>
    <ligand>
        <name>CTP</name>
        <dbReference type="ChEBI" id="CHEBI:37563"/>
    </ligand>
</feature>
<dbReference type="SUPFAM" id="SSF81631">
    <property type="entry name" value="PAP/OAS1 substrate-binding domain"/>
    <property type="match status" value="1"/>
</dbReference>
<dbReference type="InterPro" id="IPR006116">
    <property type="entry name" value="NT_2-5OAS_ClassI-CCAase"/>
</dbReference>
<dbReference type="PIRSF" id="PIRSF005335">
    <property type="entry name" value="CCA_arch"/>
    <property type="match status" value="1"/>
</dbReference>
<name>A0A075FZZ1_9EURY</name>
<feature type="binding site" evidence="10">
    <location>
        <position position="107"/>
    </location>
    <ligand>
        <name>Mg(2+)</name>
        <dbReference type="ChEBI" id="CHEBI:18420"/>
    </ligand>
</feature>
<dbReference type="InterPro" id="IPR008229">
    <property type="entry name" value="CCA-adding_arc"/>
</dbReference>
<dbReference type="PANTHER" id="PTHR39643:SF1">
    <property type="entry name" value="CCA-ADDING ENZYME"/>
    <property type="match status" value="1"/>
</dbReference>
<dbReference type="GO" id="GO:0004810">
    <property type="term" value="F:CCA tRNA nucleotidyltransferase activity"/>
    <property type="evidence" value="ECO:0007669"/>
    <property type="project" value="UniProtKB-UniRule"/>
</dbReference>
<protein>
    <recommendedName>
        <fullName evidence="10">CCA-adding enzyme</fullName>
        <ecNumber evidence="10">2.7.7.72</ecNumber>
    </recommendedName>
    <alternativeName>
        <fullName evidence="10">CCA tRNA nucleotidyltransferase</fullName>
    </alternativeName>
    <alternativeName>
        <fullName evidence="10">tRNA CCA-pyrophosphorylase</fullName>
    </alternativeName>
    <alternativeName>
        <fullName evidence="10">tRNA adenylyl-/cytidylyl- transferase</fullName>
    </alternativeName>
    <alternativeName>
        <fullName evidence="10">tRNA nucleotidyltransferase</fullName>
    </alternativeName>
    <alternativeName>
        <fullName evidence="10">tRNA-NT</fullName>
    </alternativeName>
</protein>
<feature type="binding site" evidence="10">
    <location>
        <position position="149"/>
    </location>
    <ligand>
        <name>ATP</name>
        <dbReference type="ChEBI" id="CHEBI:30616"/>
    </ligand>
</feature>
<evidence type="ECO:0000256" key="3">
    <source>
        <dbReference type="ARBA" id="ARBA00022695"/>
    </source>
</evidence>
<feature type="binding site" evidence="10">
    <location>
        <position position="51"/>
    </location>
    <ligand>
        <name>CTP</name>
        <dbReference type="ChEBI" id="CHEBI:37563"/>
    </ligand>
</feature>
<dbReference type="GO" id="GO:0000287">
    <property type="term" value="F:magnesium ion binding"/>
    <property type="evidence" value="ECO:0007669"/>
    <property type="project" value="UniProtKB-UniRule"/>
</dbReference>
<evidence type="ECO:0000259" key="12">
    <source>
        <dbReference type="Pfam" id="PF09249"/>
    </source>
</evidence>
<evidence type="ECO:0000256" key="1">
    <source>
        <dbReference type="ARBA" id="ARBA00022679"/>
    </source>
</evidence>
<evidence type="ECO:0000256" key="2">
    <source>
        <dbReference type="ARBA" id="ARBA00022694"/>
    </source>
</evidence>
<comment type="function">
    <text evidence="10">Catalyzes the addition and repair of the essential 3'-terminal CCA sequence in tRNAs without using a nucleic acid template. Adds these three nucleotides in the order of C, C, and A to the tRNA nucleotide-73, using CTP and ATP as substrates and producing inorganic pyrophosphate. tRNA 3'-terminal CCA addition is required both for tRNA processing and repair. Also involved in tRNA surveillance by mediating tandem CCA addition to generate a CCACCA at the 3' terminus of unstable tRNAs. While stable tRNAs receive only 3'-terminal CCA, unstable tRNAs are marked with CCACCA and rapidly degraded.</text>
</comment>
<keyword evidence="2 10" id="KW-0819">tRNA processing</keyword>
<evidence type="ECO:0000313" key="13">
    <source>
        <dbReference type="EMBL" id="AIE95172.1"/>
    </source>
</evidence>
<dbReference type="Gene3D" id="1.10.1410.30">
    <property type="entry name" value="CCA tRNA nucleotidyltransferase, domain 2"/>
    <property type="match status" value="1"/>
</dbReference>
<comment type="catalytic activity">
    <reaction evidence="10">
        <text>a tRNA precursor + 2 CTP + ATP = a tRNA with a 3' CCA end + 3 diphosphate</text>
        <dbReference type="Rhea" id="RHEA:14433"/>
        <dbReference type="Rhea" id="RHEA-COMP:10465"/>
        <dbReference type="Rhea" id="RHEA-COMP:10468"/>
        <dbReference type="ChEBI" id="CHEBI:30616"/>
        <dbReference type="ChEBI" id="CHEBI:33019"/>
        <dbReference type="ChEBI" id="CHEBI:37563"/>
        <dbReference type="ChEBI" id="CHEBI:74896"/>
        <dbReference type="ChEBI" id="CHEBI:83071"/>
        <dbReference type="EC" id="2.7.7.72"/>
    </reaction>
</comment>
<dbReference type="InterPro" id="IPR015329">
    <property type="entry name" value="tRNA_NucTransf2"/>
</dbReference>
<evidence type="ECO:0000256" key="5">
    <source>
        <dbReference type="ARBA" id="ARBA00022741"/>
    </source>
</evidence>
<evidence type="ECO:0000256" key="7">
    <source>
        <dbReference type="ARBA" id="ARBA00022840"/>
    </source>
</evidence>
<comment type="catalytic activity">
    <reaction evidence="10">
        <text>a tRNA with a 3' CCA end + 2 CTP + ATP = a tRNA with a 3' CCACCA end + 3 diphosphate</text>
        <dbReference type="Rhea" id="RHEA:76235"/>
        <dbReference type="Rhea" id="RHEA-COMP:10468"/>
        <dbReference type="Rhea" id="RHEA-COMP:18655"/>
        <dbReference type="ChEBI" id="CHEBI:30616"/>
        <dbReference type="ChEBI" id="CHEBI:33019"/>
        <dbReference type="ChEBI" id="CHEBI:37563"/>
        <dbReference type="ChEBI" id="CHEBI:83071"/>
        <dbReference type="ChEBI" id="CHEBI:195187"/>
    </reaction>
</comment>
<feature type="binding site" evidence="10">
    <location>
        <position position="48"/>
    </location>
    <ligand>
        <name>CTP</name>
        <dbReference type="ChEBI" id="CHEBI:37563"/>
    </ligand>
</feature>
<feature type="binding site" evidence="10">
    <location>
        <position position="130"/>
    </location>
    <ligand>
        <name>ATP</name>
        <dbReference type="ChEBI" id="CHEBI:30616"/>
    </ligand>
</feature>
<organism evidence="13">
    <name type="scientific">uncultured marine group II/III euryarchaeote AD1000_59_C09</name>
    <dbReference type="NCBI Taxonomy" id="1457791"/>
    <lineage>
        <taxon>Archaea</taxon>
        <taxon>Methanobacteriati</taxon>
        <taxon>Methanobacteriota</taxon>
        <taxon>environmental samples</taxon>
    </lineage>
</organism>
<keyword evidence="8 10" id="KW-0460">Magnesium</keyword>
<keyword evidence="7 10" id="KW-0067">ATP-binding</keyword>
<comment type="cofactor">
    <cofactor evidence="10">
        <name>Mg(2+)</name>
        <dbReference type="ChEBI" id="CHEBI:18420"/>
    </cofactor>
</comment>
<dbReference type="HAMAP" id="MF_01264">
    <property type="entry name" value="CCA_arch"/>
    <property type="match status" value="1"/>
</dbReference>
<dbReference type="InterPro" id="IPR043519">
    <property type="entry name" value="NT_sf"/>
</dbReference>
<evidence type="ECO:0000256" key="6">
    <source>
        <dbReference type="ARBA" id="ARBA00022800"/>
    </source>
</evidence>
<dbReference type="SUPFAM" id="SSF55003">
    <property type="entry name" value="PAP/Archaeal CCA-adding enzyme, C-terminal domain"/>
    <property type="match status" value="1"/>
</dbReference>
<feature type="domain" description="Polymerase nucleotidyl transferase" evidence="11">
    <location>
        <begin position="44"/>
        <end position="130"/>
    </location>
</feature>
<dbReference type="Pfam" id="PF01909">
    <property type="entry name" value="NTP_transf_2"/>
    <property type="match status" value="1"/>
</dbReference>
<evidence type="ECO:0000256" key="4">
    <source>
        <dbReference type="ARBA" id="ARBA00022723"/>
    </source>
</evidence>
<dbReference type="GO" id="GO:0160016">
    <property type="term" value="F:CCACCA tRNA nucleotidyltransferase activity"/>
    <property type="evidence" value="ECO:0007669"/>
    <property type="project" value="RHEA"/>
</dbReference>
<gene>
    <name evidence="10 13" type="primary">cca</name>
</gene>
<dbReference type="Gene3D" id="3.30.460.10">
    <property type="entry name" value="Beta Polymerase, domain 2"/>
    <property type="match status" value="1"/>
</dbReference>
<keyword evidence="5 10" id="KW-0547">Nucleotide-binding</keyword>
<evidence type="ECO:0000256" key="8">
    <source>
        <dbReference type="ARBA" id="ARBA00022842"/>
    </source>
</evidence>
<dbReference type="AlphaFoldDB" id="A0A075FZZ1"/>
<dbReference type="EMBL" id="KF900443">
    <property type="protein sequence ID" value="AIE95172.1"/>
    <property type="molecule type" value="Genomic_DNA"/>
</dbReference>
<dbReference type="InterPro" id="IPR011068">
    <property type="entry name" value="NuclTrfase_I-like_C"/>
</dbReference>
<evidence type="ECO:0000256" key="10">
    <source>
        <dbReference type="HAMAP-Rule" id="MF_01264"/>
    </source>
</evidence>
<dbReference type="GO" id="GO:0000049">
    <property type="term" value="F:tRNA binding"/>
    <property type="evidence" value="ECO:0007669"/>
    <property type="project" value="UniProtKB-UniRule"/>
</dbReference>
<comment type="miscellaneous">
    <text evidence="10">A single active site specifically recognizes both ATP and CTP and is responsible for their addition.</text>
</comment>
<keyword evidence="1 10" id="KW-0808">Transferase</keyword>
<sequence length="394" mass="43209">MNKILQEVLKRVRPNEKEVTRITELAQRLLDEASSNKEISFSPLIVGSVAKGTFLKGADIDLFLRFEAGTDLKKKGLDAARKILPDGRELYAQHPYLRGEIEGVGLDVVPCYAIDDPANPISAVDRTPFHTEWVKQNISGMEDQIRLTKQFLKGADAYGAGAAVGGFSGYLVEILCIRYLGFANLIEQISSWRPPVDLGVVEGAPDSPIMLPDPVDKGRNVAAGVTLRGLGAAVLAAKAFRNEPSIDFFFPKKKDRVAQGYVTTVILPHPGGNEETALPWLQKQGRKIYKAISEFEPIAWNANLEDSGFIVIETSTVELPEIVPHKGPAPWDSGAMEFLKRYPDAALSGERLEVGKPPRHSSIEDVILELVPNAKVRSGLEKGAEPVQRVPWLD</sequence>
<keyword evidence="6 10" id="KW-0692">RNA repair</keyword>
<feature type="binding site" evidence="10">
    <location>
        <position position="48"/>
    </location>
    <ligand>
        <name>ATP</name>
        <dbReference type="ChEBI" id="CHEBI:30616"/>
    </ligand>
</feature>
<accession>A0A075FZZ1</accession>
<dbReference type="GO" id="GO:0042245">
    <property type="term" value="P:RNA repair"/>
    <property type="evidence" value="ECO:0007669"/>
    <property type="project" value="UniProtKB-KW"/>
</dbReference>
<feature type="binding site" evidence="10">
    <location>
        <position position="51"/>
    </location>
    <ligand>
        <name>ATP</name>
        <dbReference type="ChEBI" id="CHEBI:30616"/>
    </ligand>
</feature>
<evidence type="ECO:0000259" key="11">
    <source>
        <dbReference type="Pfam" id="PF01909"/>
    </source>
</evidence>
<dbReference type="EC" id="2.7.7.72" evidence="10"/>
<feature type="binding site" evidence="10">
    <location>
        <position position="158"/>
    </location>
    <ligand>
        <name>ATP</name>
        <dbReference type="ChEBI" id="CHEBI:30616"/>
    </ligand>
</feature>
<feature type="binding site" evidence="10">
    <location>
        <position position="130"/>
    </location>
    <ligand>
        <name>CTP</name>
        <dbReference type="ChEBI" id="CHEBI:37563"/>
    </ligand>
</feature>
<comment type="subunit">
    <text evidence="10">Homodimer.</text>
</comment>
<proteinExistence type="inferred from homology"/>
<keyword evidence="4 10" id="KW-0479">Metal-binding</keyword>
<dbReference type="InterPro" id="IPR002934">
    <property type="entry name" value="Polymerase_NTP_transf_dom"/>
</dbReference>
<dbReference type="NCBIfam" id="TIGR03671">
    <property type="entry name" value="cca_archaeal"/>
    <property type="match status" value="1"/>
</dbReference>
<dbReference type="InterPro" id="IPR042090">
    <property type="entry name" value="CCA_tRNA_nucleotrans_2"/>
</dbReference>
<dbReference type="SUPFAM" id="SSF81301">
    <property type="entry name" value="Nucleotidyltransferase"/>
    <property type="match status" value="1"/>
</dbReference>
<dbReference type="GO" id="GO:0001680">
    <property type="term" value="P:tRNA 3'-terminal CCA addition"/>
    <property type="evidence" value="ECO:0007669"/>
    <property type="project" value="UniProtKB-UniRule"/>
</dbReference>
<feature type="binding site" evidence="10">
    <location>
        <position position="59"/>
    </location>
    <ligand>
        <name>Mg(2+)</name>
        <dbReference type="ChEBI" id="CHEBI:18420"/>
    </ligand>
</feature>
<keyword evidence="9 10" id="KW-0694">RNA-binding</keyword>
<keyword evidence="3 10" id="KW-0548">Nucleotidyltransferase</keyword>
<feature type="domain" description="tRNA nucleotidyltransferase substrate binding" evidence="12">
    <location>
        <begin position="143"/>
        <end position="250"/>
    </location>
</feature>
<dbReference type="PANTHER" id="PTHR39643">
    <property type="entry name" value="CCA-ADDING ENZYME"/>
    <property type="match status" value="1"/>
</dbReference>
<dbReference type="CDD" id="cd05400">
    <property type="entry name" value="NT_2-5OAS_ClassI-CCAase"/>
    <property type="match status" value="1"/>
</dbReference>
<feature type="binding site" evidence="10">
    <location>
        <position position="158"/>
    </location>
    <ligand>
        <name>CTP</name>
        <dbReference type="ChEBI" id="CHEBI:37563"/>
    </ligand>
</feature>
<evidence type="ECO:0000256" key="9">
    <source>
        <dbReference type="ARBA" id="ARBA00022884"/>
    </source>
</evidence>
<dbReference type="Pfam" id="PF09249">
    <property type="entry name" value="tRNA_NucTransf2"/>
    <property type="match status" value="1"/>
</dbReference>
<reference evidence="13" key="1">
    <citation type="journal article" date="2014" name="Genome Biol. Evol.">
        <title>Pangenome evidence for extensive interdomain horizontal transfer affecting lineage core and shell genes in uncultured planktonic thaumarchaeota and euryarchaeota.</title>
        <authorList>
            <person name="Deschamps P."/>
            <person name="Zivanovic Y."/>
            <person name="Moreira D."/>
            <person name="Rodriguez-Valera F."/>
            <person name="Lopez-Garcia P."/>
        </authorList>
    </citation>
    <scope>NUCLEOTIDE SEQUENCE</scope>
</reference>